<evidence type="ECO:0000313" key="4">
    <source>
        <dbReference type="EMBL" id="KRX03615.1"/>
    </source>
</evidence>
<feature type="region of interest" description="Disordered" evidence="3">
    <location>
        <begin position="180"/>
        <end position="247"/>
    </location>
</feature>
<evidence type="ECO:0000313" key="5">
    <source>
        <dbReference type="Proteomes" id="UP000054937"/>
    </source>
</evidence>
<dbReference type="SUPFAM" id="SSF52058">
    <property type="entry name" value="L domain-like"/>
    <property type="match status" value="1"/>
</dbReference>
<feature type="compositionally biased region" description="Acidic residues" evidence="3">
    <location>
        <begin position="183"/>
        <end position="194"/>
    </location>
</feature>
<accession>A0A0V0QMQ2</accession>
<dbReference type="InParanoid" id="A0A0V0QMQ2"/>
<dbReference type="PANTHER" id="PTHR15454">
    <property type="entry name" value="NISCHARIN RELATED"/>
    <property type="match status" value="1"/>
</dbReference>
<sequence>MIDVKDIKYNDDDEFDIRESEFHIFEKDNKDKTISIMLIASTSLDPEKVKKMKEDEKIKKIEGIQSLKKLEHLNLGDNLIEDYEAEDIPEQVHMIVLKGNPVQQKEDYKIKIINSLPYVDYIDGEDITMEQKFKMLGIFPQEIQNYSAGYRNYYLENLEKIQKIKKFEEKVKQELLKQKIEEQSEESDESEEEEQKEKQNEVQNKNQQNISENETNKNEEIIKENQQNVSENNDNKSQISENSQYEDQEMKKLMNDKYDLEMELKRRENEDAVQITEDIVDQLFNSKYYFKKKAVRTDYNYKQQLFDLTDEEIKRKLQDKTLRILERQKERTFMMKKKHLEKMKEEAELQSNKITLVRASKMNQTGRVGNYNAKEDSALSEISEFFQEQLQEYEENYIKNKIRKTKQDKERVQKEFEEELRKSQQFFNKNDEKN</sequence>
<dbReference type="GO" id="GO:0005737">
    <property type="term" value="C:cytoplasm"/>
    <property type="evidence" value="ECO:0007669"/>
    <property type="project" value="TreeGrafter"/>
</dbReference>
<keyword evidence="2" id="KW-0677">Repeat</keyword>
<feature type="compositionally biased region" description="Basic and acidic residues" evidence="3">
    <location>
        <begin position="214"/>
        <end position="223"/>
    </location>
</feature>
<comment type="caution">
    <text evidence="4">The sequence shown here is derived from an EMBL/GenBank/DDBJ whole genome shotgun (WGS) entry which is preliminary data.</text>
</comment>
<proteinExistence type="predicted"/>
<evidence type="ECO:0000256" key="1">
    <source>
        <dbReference type="ARBA" id="ARBA00022614"/>
    </source>
</evidence>
<dbReference type="Gene3D" id="3.80.10.10">
    <property type="entry name" value="Ribonuclease Inhibitor"/>
    <property type="match status" value="1"/>
</dbReference>
<evidence type="ECO:0000256" key="2">
    <source>
        <dbReference type="ARBA" id="ARBA00022737"/>
    </source>
</evidence>
<keyword evidence="1" id="KW-0433">Leucine-rich repeat</keyword>
<protein>
    <submittedName>
        <fullName evidence="4">Uncharacterized protein</fullName>
    </submittedName>
</protein>
<reference evidence="4 5" key="1">
    <citation type="journal article" date="2015" name="Sci. Rep.">
        <title>Genome of the facultative scuticociliatosis pathogen Pseudocohnilembus persalinus provides insight into its virulence through horizontal gene transfer.</title>
        <authorList>
            <person name="Xiong J."/>
            <person name="Wang G."/>
            <person name="Cheng J."/>
            <person name="Tian M."/>
            <person name="Pan X."/>
            <person name="Warren A."/>
            <person name="Jiang C."/>
            <person name="Yuan D."/>
            <person name="Miao W."/>
        </authorList>
    </citation>
    <scope>NUCLEOTIDE SEQUENCE [LARGE SCALE GENOMIC DNA]</scope>
    <source>
        <strain evidence="4">36N120E</strain>
    </source>
</reference>
<dbReference type="AlphaFoldDB" id="A0A0V0QMQ2"/>
<dbReference type="EMBL" id="LDAU01000129">
    <property type="protein sequence ID" value="KRX03615.1"/>
    <property type="molecule type" value="Genomic_DNA"/>
</dbReference>
<dbReference type="OMA" id="KERTFMM"/>
<name>A0A0V0QMQ2_PSEPJ</name>
<gene>
    <name evidence="4" type="ORF">PPERSA_04167</name>
</gene>
<dbReference type="Proteomes" id="UP000054937">
    <property type="component" value="Unassembled WGS sequence"/>
</dbReference>
<evidence type="ECO:0000256" key="3">
    <source>
        <dbReference type="SAM" id="MobiDB-lite"/>
    </source>
</evidence>
<organism evidence="4 5">
    <name type="scientific">Pseudocohnilembus persalinus</name>
    <name type="common">Ciliate</name>
    <dbReference type="NCBI Taxonomy" id="266149"/>
    <lineage>
        <taxon>Eukaryota</taxon>
        <taxon>Sar</taxon>
        <taxon>Alveolata</taxon>
        <taxon>Ciliophora</taxon>
        <taxon>Intramacronucleata</taxon>
        <taxon>Oligohymenophorea</taxon>
        <taxon>Scuticociliatia</taxon>
        <taxon>Philasterida</taxon>
        <taxon>Pseudocohnilembidae</taxon>
        <taxon>Pseudocohnilembus</taxon>
    </lineage>
</organism>
<keyword evidence="5" id="KW-1185">Reference proteome</keyword>
<dbReference type="InterPro" id="IPR032675">
    <property type="entry name" value="LRR_dom_sf"/>
</dbReference>
<dbReference type="OrthoDB" id="306805at2759"/>
<feature type="compositionally biased region" description="Polar residues" evidence="3">
    <location>
        <begin position="229"/>
        <end position="245"/>
    </location>
</feature>